<dbReference type="EMBL" id="JPKZ01001201">
    <property type="protein sequence ID" value="KHN83345.1"/>
    <property type="molecule type" value="Genomic_DNA"/>
</dbReference>
<gene>
    <name evidence="3" type="primary">Gtf2f1</name>
    <name evidence="3" type="ORF">Tcan_05401</name>
</gene>
<feature type="compositionally biased region" description="Low complexity" evidence="2">
    <location>
        <begin position="161"/>
        <end position="174"/>
    </location>
</feature>
<dbReference type="SUPFAM" id="SSF46785">
    <property type="entry name" value="Winged helix' DNA-binding domain"/>
    <property type="match status" value="1"/>
</dbReference>
<keyword evidence="1" id="KW-0805">Transcription regulation</keyword>
<dbReference type="InterPro" id="IPR008851">
    <property type="entry name" value="TFIIF-alpha"/>
</dbReference>
<sequence length="247" mass="27335">MLTCETRENKYVIFAGARHICCRDEVPMEQKVDEAMVAVGDEEGLKKMIESDLSDSESSEDDEDSTKKLLAAAEGGDDEAKKRFNDIEERDSSDSDSDDPDKEPASAFLLSMVLALMKKTPEDAQSSTNGKKRPFEEANGTSSDAKRAKLDTAAEESETVSASGSSTQVVPSSSDGLNEETVRRYLRRKPHTTKELLSKIKSKCGDMEKSEIVQKLAAILKRIEPHQFKQKHGKKEVLFFSLTTTSM</sequence>
<dbReference type="Pfam" id="PF05793">
    <property type="entry name" value="TFIIF_alpha"/>
    <property type="match status" value="1"/>
</dbReference>
<comment type="function">
    <text evidence="1">TFIIF is a general transcription initiation factor that binds to RNA polymerase II and helps to recruit it to the initiation complex in collaboration with TFIIB. It promotes transcription elongation.</text>
</comment>
<evidence type="ECO:0000313" key="3">
    <source>
        <dbReference type="EMBL" id="KHN83345.1"/>
    </source>
</evidence>
<keyword evidence="1" id="KW-0804">Transcription</keyword>
<feature type="region of interest" description="Disordered" evidence="2">
    <location>
        <begin position="120"/>
        <end position="190"/>
    </location>
</feature>
<protein>
    <recommendedName>
        <fullName evidence="1">Transcription initiation factor IIF subunit alpha</fullName>
    </recommendedName>
</protein>
<feature type="compositionally biased region" description="Acidic residues" evidence="2">
    <location>
        <begin position="52"/>
        <end position="64"/>
    </location>
</feature>
<reference evidence="3 4" key="1">
    <citation type="submission" date="2014-11" db="EMBL/GenBank/DDBJ databases">
        <title>Genetic blueprint of the zoonotic pathogen Toxocara canis.</title>
        <authorList>
            <person name="Zhu X.-Q."/>
            <person name="Korhonen P.K."/>
            <person name="Cai H."/>
            <person name="Young N.D."/>
            <person name="Nejsum P."/>
            <person name="von Samson-Himmelstjerna G."/>
            <person name="Boag P.R."/>
            <person name="Tan P."/>
            <person name="Li Q."/>
            <person name="Min J."/>
            <person name="Yang Y."/>
            <person name="Wang X."/>
            <person name="Fang X."/>
            <person name="Hall R.S."/>
            <person name="Hofmann A."/>
            <person name="Sternberg P.W."/>
            <person name="Jex A.R."/>
            <person name="Gasser R.B."/>
        </authorList>
    </citation>
    <scope>NUCLEOTIDE SEQUENCE [LARGE SCALE GENOMIC DNA]</scope>
    <source>
        <strain evidence="3">PN_DK_2014</strain>
    </source>
</reference>
<keyword evidence="1" id="KW-0238">DNA-binding</keyword>
<keyword evidence="1" id="KW-0539">Nucleus</keyword>
<evidence type="ECO:0000313" key="4">
    <source>
        <dbReference type="Proteomes" id="UP000031036"/>
    </source>
</evidence>
<name>A0A0B2VQN5_TOXCA</name>
<feature type="compositionally biased region" description="Basic and acidic residues" evidence="2">
    <location>
        <begin position="78"/>
        <end position="93"/>
    </location>
</feature>
<accession>A0A0B2VQN5</accession>
<dbReference type="GO" id="GO:0005634">
    <property type="term" value="C:nucleus"/>
    <property type="evidence" value="ECO:0007669"/>
    <property type="project" value="UniProtKB-SubCell"/>
</dbReference>
<comment type="subcellular location">
    <subcellularLocation>
        <location evidence="1">Nucleus</location>
    </subcellularLocation>
</comment>
<feature type="region of interest" description="Disordered" evidence="2">
    <location>
        <begin position="43"/>
        <end position="104"/>
    </location>
</feature>
<comment type="similarity">
    <text evidence="1">Belongs to the TFIIF alpha subunit family.</text>
</comment>
<organism evidence="3 4">
    <name type="scientific">Toxocara canis</name>
    <name type="common">Canine roundworm</name>
    <dbReference type="NCBI Taxonomy" id="6265"/>
    <lineage>
        <taxon>Eukaryota</taxon>
        <taxon>Metazoa</taxon>
        <taxon>Ecdysozoa</taxon>
        <taxon>Nematoda</taxon>
        <taxon>Chromadorea</taxon>
        <taxon>Rhabditida</taxon>
        <taxon>Spirurina</taxon>
        <taxon>Ascaridomorpha</taxon>
        <taxon>Ascaridoidea</taxon>
        <taxon>Toxocaridae</taxon>
        <taxon>Toxocara</taxon>
    </lineage>
</organism>
<dbReference type="InterPro" id="IPR036388">
    <property type="entry name" value="WH-like_DNA-bd_sf"/>
</dbReference>
<dbReference type="OrthoDB" id="76676at2759"/>
<comment type="caution">
    <text evidence="3">The sequence shown here is derived from an EMBL/GenBank/DDBJ whole genome shotgun (WGS) entry which is preliminary data.</text>
</comment>
<evidence type="ECO:0000256" key="1">
    <source>
        <dbReference type="RuleBase" id="RU366044"/>
    </source>
</evidence>
<dbReference type="OMA" id="AGARHIC"/>
<dbReference type="GO" id="GO:0003677">
    <property type="term" value="F:DNA binding"/>
    <property type="evidence" value="ECO:0007669"/>
    <property type="project" value="UniProtKB-KW"/>
</dbReference>
<proteinExistence type="inferred from homology"/>
<dbReference type="GO" id="GO:0006367">
    <property type="term" value="P:transcription initiation at RNA polymerase II promoter"/>
    <property type="evidence" value="ECO:0007669"/>
    <property type="project" value="InterPro"/>
</dbReference>
<keyword evidence="4" id="KW-1185">Reference proteome</keyword>
<dbReference type="Proteomes" id="UP000031036">
    <property type="component" value="Unassembled WGS sequence"/>
</dbReference>
<dbReference type="GO" id="GO:0032968">
    <property type="term" value="P:positive regulation of transcription elongation by RNA polymerase II"/>
    <property type="evidence" value="ECO:0007669"/>
    <property type="project" value="InterPro"/>
</dbReference>
<dbReference type="AlphaFoldDB" id="A0A0B2VQN5"/>
<dbReference type="InterPro" id="IPR036390">
    <property type="entry name" value="WH_DNA-bd_sf"/>
</dbReference>
<dbReference type="Gene3D" id="1.10.10.10">
    <property type="entry name" value="Winged helix-like DNA-binding domain superfamily/Winged helix DNA-binding domain"/>
    <property type="match status" value="1"/>
</dbReference>
<dbReference type="STRING" id="6265.A0A0B2VQN5"/>
<evidence type="ECO:0000256" key="2">
    <source>
        <dbReference type="SAM" id="MobiDB-lite"/>
    </source>
</evidence>